<evidence type="ECO:0000313" key="2">
    <source>
        <dbReference type="EMBL" id="MBM2614935.1"/>
    </source>
</evidence>
<proteinExistence type="predicted"/>
<name>A0ABS2A517_9ACTN</name>
<feature type="chain" id="PRO_5046936115" description="Secreted protein" evidence="1">
    <location>
        <begin position="27"/>
        <end position="146"/>
    </location>
</feature>
<gene>
    <name evidence="2" type="ORF">JIG36_05100</name>
</gene>
<keyword evidence="3" id="KW-1185">Reference proteome</keyword>
<accession>A0ABS2A517</accession>
<sequence length="146" mass="15489">MFARRIVTVLATLLAVPGLGATSASAATTTDNRRSQPAAMVRAADTKAPVKRVGTAVRNVPSAFPLPPGSRVTDLADRESGASFTLTEPDPETVLSFYRRELPRAFTVLADRAETGATSLAFRDAQGWAGAIYATARRVTVSVKRI</sequence>
<evidence type="ECO:0000313" key="3">
    <source>
        <dbReference type="Proteomes" id="UP000632138"/>
    </source>
</evidence>
<dbReference type="RefSeq" id="WP_203374783.1">
    <property type="nucleotide sequence ID" value="NZ_JAENHP010000001.1"/>
</dbReference>
<evidence type="ECO:0000256" key="1">
    <source>
        <dbReference type="SAM" id="SignalP"/>
    </source>
</evidence>
<dbReference type="EMBL" id="JAENHP010000001">
    <property type="protein sequence ID" value="MBM2614935.1"/>
    <property type="molecule type" value="Genomic_DNA"/>
</dbReference>
<organism evidence="2 3">
    <name type="scientific">Paractinoplanes ovalisporus</name>
    <dbReference type="NCBI Taxonomy" id="2810368"/>
    <lineage>
        <taxon>Bacteria</taxon>
        <taxon>Bacillati</taxon>
        <taxon>Actinomycetota</taxon>
        <taxon>Actinomycetes</taxon>
        <taxon>Micromonosporales</taxon>
        <taxon>Micromonosporaceae</taxon>
        <taxon>Paractinoplanes</taxon>
    </lineage>
</organism>
<comment type="caution">
    <text evidence="2">The sequence shown here is derived from an EMBL/GenBank/DDBJ whole genome shotgun (WGS) entry which is preliminary data.</text>
</comment>
<reference evidence="2 3" key="1">
    <citation type="submission" date="2021-01" db="EMBL/GenBank/DDBJ databases">
        <title>Actinoplanes sp. nov. LDG1-06 isolated from lichen.</title>
        <authorList>
            <person name="Saeng-In P."/>
            <person name="Phongsopitanun W."/>
            <person name="Kanchanasin P."/>
            <person name="Yuki M."/>
            <person name="Kudo T."/>
            <person name="Ohkuma M."/>
            <person name="Tanasupawat S."/>
        </authorList>
    </citation>
    <scope>NUCLEOTIDE SEQUENCE [LARGE SCALE GENOMIC DNA]</scope>
    <source>
        <strain evidence="2 3">LDG1-06</strain>
    </source>
</reference>
<keyword evidence="1" id="KW-0732">Signal</keyword>
<evidence type="ECO:0008006" key="4">
    <source>
        <dbReference type="Google" id="ProtNLM"/>
    </source>
</evidence>
<feature type="signal peptide" evidence="1">
    <location>
        <begin position="1"/>
        <end position="26"/>
    </location>
</feature>
<dbReference type="Proteomes" id="UP000632138">
    <property type="component" value="Unassembled WGS sequence"/>
</dbReference>
<protein>
    <recommendedName>
        <fullName evidence="4">Secreted protein</fullName>
    </recommendedName>
</protein>